<dbReference type="Pfam" id="PF01835">
    <property type="entry name" value="MG2"/>
    <property type="match status" value="1"/>
</dbReference>
<dbReference type="PANTHER" id="PTHR40094">
    <property type="entry name" value="ALPHA-2-MACROGLOBULIN HOMOLOG"/>
    <property type="match status" value="1"/>
</dbReference>
<organism evidence="5 6">
    <name type="scientific">Dysgonomonas macrotermitis</name>
    <dbReference type="NCBI Taxonomy" id="1346286"/>
    <lineage>
        <taxon>Bacteria</taxon>
        <taxon>Pseudomonadati</taxon>
        <taxon>Bacteroidota</taxon>
        <taxon>Bacteroidia</taxon>
        <taxon>Bacteroidales</taxon>
        <taxon>Dysgonomonadaceae</taxon>
        <taxon>Dysgonomonas</taxon>
    </lineage>
</organism>
<gene>
    <name evidence="5" type="ORF">SAMN05444362_101207</name>
</gene>
<dbReference type="PANTHER" id="PTHR40094:SF1">
    <property type="entry name" value="UBIQUITIN DOMAIN-CONTAINING PROTEIN"/>
    <property type="match status" value="1"/>
</dbReference>
<dbReference type="Pfam" id="PF17973">
    <property type="entry name" value="bMG10"/>
    <property type="match status" value="1"/>
</dbReference>
<dbReference type="InterPro" id="IPR041203">
    <property type="entry name" value="Bact_A2M_MG5"/>
</dbReference>
<comment type="similarity">
    <text evidence="1">Belongs to the protease inhibitor I39 (alpha-2-macroglobulin) family. Bacterial alpha-2-macroglobulin subfamily.</text>
</comment>
<dbReference type="SMART" id="SM01419">
    <property type="entry name" value="Thiol-ester_cl"/>
    <property type="match status" value="1"/>
</dbReference>
<feature type="domain" description="Alpha-2-macroglobulin bait region" evidence="3">
    <location>
        <begin position="990"/>
        <end position="1133"/>
    </location>
</feature>
<dbReference type="OrthoDB" id="9767116at2"/>
<dbReference type="CDD" id="cd02891">
    <property type="entry name" value="A2M_like"/>
    <property type="match status" value="1"/>
</dbReference>
<dbReference type="SMART" id="SM01359">
    <property type="entry name" value="A2M_N_2"/>
    <property type="match status" value="1"/>
</dbReference>
<dbReference type="InterPro" id="IPR001599">
    <property type="entry name" value="Macroglobln_a2"/>
</dbReference>
<evidence type="ECO:0000256" key="2">
    <source>
        <dbReference type="ARBA" id="ARBA00022729"/>
    </source>
</evidence>
<keyword evidence="6" id="KW-1185">Reference proteome</keyword>
<dbReference type="InterPro" id="IPR002890">
    <property type="entry name" value="MG2"/>
</dbReference>
<keyword evidence="2" id="KW-0732">Signal</keyword>
<dbReference type="RefSeq" id="WP_070808525.1">
    <property type="nucleotide sequence ID" value="NZ_BBXL01000001.1"/>
</dbReference>
<reference evidence="6" key="1">
    <citation type="submission" date="2016-11" db="EMBL/GenBank/DDBJ databases">
        <authorList>
            <person name="Varghese N."/>
            <person name="Submissions S."/>
        </authorList>
    </citation>
    <scope>NUCLEOTIDE SEQUENCE [LARGE SCALE GENOMIC DNA]</scope>
    <source>
        <strain evidence="6">DSM 27370</strain>
    </source>
</reference>
<accession>A0A1M4T134</accession>
<dbReference type="Gene3D" id="1.50.10.20">
    <property type="match status" value="1"/>
</dbReference>
<dbReference type="EMBL" id="FQUC01000001">
    <property type="protein sequence ID" value="SHE38159.1"/>
    <property type="molecule type" value="Genomic_DNA"/>
</dbReference>
<dbReference type="SUPFAM" id="SSF48239">
    <property type="entry name" value="Terpenoid cyclases/Protein prenyltransferases"/>
    <property type="match status" value="1"/>
</dbReference>
<evidence type="ECO:0000313" key="6">
    <source>
        <dbReference type="Proteomes" id="UP000184480"/>
    </source>
</evidence>
<dbReference type="InterPro" id="IPR041462">
    <property type="entry name" value="Bact_A2M_MG6"/>
</dbReference>
<evidence type="ECO:0000259" key="3">
    <source>
        <dbReference type="SMART" id="SM01359"/>
    </source>
</evidence>
<dbReference type="Pfam" id="PF11974">
    <property type="entry name" value="bMG3"/>
    <property type="match status" value="1"/>
</dbReference>
<protein>
    <recommendedName>
        <fullName evidence="7">Alpha-2-macroglobulin family N-terminal region</fullName>
    </recommendedName>
</protein>
<evidence type="ECO:0000259" key="4">
    <source>
        <dbReference type="SMART" id="SM01360"/>
    </source>
</evidence>
<evidence type="ECO:0008006" key="7">
    <source>
        <dbReference type="Google" id="ProtNLM"/>
    </source>
</evidence>
<dbReference type="SMART" id="SM01360">
    <property type="entry name" value="A2M"/>
    <property type="match status" value="1"/>
</dbReference>
<evidence type="ECO:0000313" key="5">
    <source>
        <dbReference type="EMBL" id="SHE38159.1"/>
    </source>
</evidence>
<dbReference type="STRING" id="1346286.SAMN05444362_101207"/>
<feature type="domain" description="Alpha-2-macroglobulin" evidence="4">
    <location>
        <begin position="1196"/>
        <end position="1285"/>
    </location>
</feature>
<dbReference type="Pfam" id="PF00207">
    <property type="entry name" value="A2M"/>
    <property type="match status" value="1"/>
</dbReference>
<proteinExistence type="inferred from homology"/>
<dbReference type="InterPro" id="IPR021868">
    <property type="entry name" value="Alpha_2_Macroglob_MG3"/>
</dbReference>
<name>A0A1M4T134_9BACT</name>
<dbReference type="GO" id="GO:0004866">
    <property type="term" value="F:endopeptidase inhibitor activity"/>
    <property type="evidence" value="ECO:0007669"/>
    <property type="project" value="InterPro"/>
</dbReference>
<sequence>MRKEIVSGFIFLSSLVLLLLVNSCRSEGPRTINPEFARYIAAFTYGTVSSSSSIQIELNQDMPAVELNKEIEDDLFEFSPKIKGKAYWTSSRSIKFVPEPGELKQGEIYDVWFKLDKVLQVEKDFKEFYFYFNVPEQNYSVDLLPYSPTKDNDLTWNTVQGTISFADDAQIADIEKMFKVEGNPNDAKVKVSPTETSGKYLFTIDSLKRTSQDLVYILNVDGSPVGAKKEADKLQINIPGIKQNEFSVVDVRTAYEPTECIRITFSDPLSSNQNIQGLVTPNGVENFSYDIQKNVLKLYLDGSNSASNVNLSIYKELKSAGGKRLDRTYNYDLSVAKNKPDVKLLNAGNILPNSDNLNIPFQAVNLWAVDVSVIKIYENNVLGYLQSNNIGGSEELRRFGRLVAKKRIRLDEDRTLKLGEWNNFYLDLSTLIKQDPGAIYRVLFTFKQEYSLYPCGGMIPQVPQGSELERFDNNSISEDEEAKWDQPYTYYYDESDWSDYDWVERDDPCKKSYYTNRRSDCVVLASNIGMIAKIGSEKKVQVVLTDILTTKPLSGAVVDIYNFQMQRIGSGKTDGDGFVSVPYQGGVPFVIVATNDKEKGYLKVTSNLSLSLSNFDVSGKEIEKGLKGYIYGERGVWRPGDSIYLTFILDDKDNTLPKGHPVSLELFTPTGQLYHKSVNTNGINGFYPFKLATDANAVTGNWRAVIKVGGATFSKTVKIETVKPNRLKIRLNVGEVLDASRGSFSSGLSSQWLHGAPASNLKATVEMSLSYLSNPFKGYESYSFNNPVNKFNSDTYTIFEGRLDASGNASVTAQLPPAVNAPGMLRANFISRVFESGGDASIYTQTVAYSPYPAYIGVKSPAESDYDMLETDKDNMIDIVSLTSDGKPTNRSGINVKVYKVNWSWWWNRNNDDLSSYVNSTSANIVLDQDISTSGGKARVKFRVDYPEWGRYLVLATDKGGHTSGKIIYVDWPSWRGRADKQDASGLTMLSFSTDKRSYGVGEKATVVLPKSSDGRALISIENGSKVLSRNWVKTNATEDTKYTFEVTEEMTPNFYVFATLLQPHAQTDNDLPIRMYGVLNISVDNKNTILTPVITMPDELRPEKEFSVEVSEKNKKSMTYTLAVVDEGLLDLTSFKTPNAWADFYARQALGVRTWDMFDMVVGAQTGKLGPLLSIGGDEALKPSTNPVNRFKPIVKYLGPFTLKKGETQSHKIKLDPYVGSVRVMVVAGNSDGAYGNSEKTVQVKNPLMVLSTLPRVAGPDEEILLPVNVFAMDKKVKNVNISVQASNGLMQFTEGTSKSIAFTEVGDKVVYFKVKVAKKTGAEKITIKATGGGETSNETIDIEVRNPNPAILLTSEALVSAGNSADLNIEMDYPTADDWAKLEVSRMPSVDLSKNMSYLFDYPYGCSEQVTSRAFPLLYVSAFRKFTDKENERMKYVVNEAIKILASRQLGDGGIVYWPGSSYPTEWVTTYAGHFLIEAQNKGYNVPESVISKWKQFQKKAAQRWNRGDLYNSYYKYSMTDLQQAYRLYTLALANQPELGAMNRLKEMSDLSVQARWRLAGAYALAGKKEAANQVIRSANMVVDNYSANNNTYGSPARDMAMIMETNLLLGQTSKALSIAPKVSEELNSYYISTQSAAYGLIAMSKLAEKMGKGIIAFDWSLNGVPQKSQSSGLVYQEFPIKPQEAVNVSFTNTGEGQLYVRLVGRTQPLVDKSAPVNNGLNLYVKYVDENNNEIDVKSLRQGTEFYANVVVQNVSGEAITDVALNQIFPSGWEIFNNRLFNSGANNTSSFNYQDIRDDRVMTFFNLGYGYSTTVKIRLQAAYCGRFYLPAVSTEAMYSTQTQSRTSGMWVEVVQ</sequence>
<dbReference type="InterPro" id="IPR047565">
    <property type="entry name" value="Alpha-macroglob_thiol-ester_cl"/>
</dbReference>
<dbReference type="InterPro" id="IPR008930">
    <property type="entry name" value="Terpenoid_cyclase/PrenylTrfase"/>
</dbReference>
<dbReference type="InterPro" id="IPR041246">
    <property type="entry name" value="Bact_MG10"/>
</dbReference>
<evidence type="ECO:0000256" key="1">
    <source>
        <dbReference type="ARBA" id="ARBA00010556"/>
    </source>
</evidence>
<dbReference type="Pfam" id="PF07703">
    <property type="entry name" value="A2M_BRD"/>
    <property type="match status" value="1"/>
</dbReference>
<dbReference type="InterPro" id="IPR051802">
    <property type="entry name" value="YfhM-like"/>
</dbReference>
<dbReference type="Proteomes" id="UP000184480">
    <property type="component" value="Unassembled WGS sequence"/>
</dbReference>
<dbReference type="Pfam" id="PF17972">
    <property type="entry name" value="bMG5"/>
    <property type="match status" value="1"/>
</dbReference>
<dbReference type="Pfam" id="PF17962">
    <property type="entry name" value="bMG6"/>
    <property type="match status" value="1"/>
</dbReference>
<dbReference type="InterPro" id="IPR011625">
    <property type="entry name" value="A2M_N_BRD"/>
</dbReference>
<dbReference type="Gene3D" id="2.60.40.1930">
    <property type="match status" value="1"/>
</dbReference>